<feature type="domain" description="PROP1-like PPR" evidence="3">
    <location>
        <begin position="208"/>
        <end position="348"/>
    </location>
</feature>
<dbReference type="AlphaFoldDB" id="N1R3R8"/>
<protein>
    <recommendedName>
        <fullName evidence="3">PROP1-like PPR domain-containing protein</fullName>
    </recommendedName>
</protein>
<evidence type="ECO:0000313" key="4">
    <source>
        <dbReference type="EnsemblPlants" id="EMT16957"/>
    </source>
</evidence>
<name>N1R3R8_AEGTA</name>
<dbReference type="Pfam" id="PF01535">
    <property type="entry name" value="PPR"/>
    <property type="match status" value="1"/>
</dbReference>
<dbReference type="PROSITE" id="PS51375">
    <property type="entry name" value="PPR"/>
    <property type="match status" value="4"/>
</dbReference>
<dbReference type="EnsemblPlants" id="EMT16957">
    <property type="protein sequence ID" value="EMT16957"/>
    <property type="gene ID" value="F775_07264"/>
</dbReference>
<dbReference type="InterPro" id="IPR002885">
    <property type="entry name" value="PPR_rpt"/>
</dbReference>
<dbReference type="Gene3D" id="1.25.40.10">
    <property type="entry name" value="Tetratricopeptide repeat domain"/>
    <property type="match status" value="3"/>
</dbReference>
<sequence length="632" mass="70258">MSAYKSAGDGFAALKFFVKLRERHKNGELMGNPADWEQDFVKYEKLAIRVCHMAMRRSLASADNPAGAALKVLLAMDEAGVRPDRSYYERLVWACTGEEHYTIAKELYQRIRERDDGEMISLSVCNHLIWLMGRAKKWWAALEIYEDLLDKGPKPNNLSRELIRSHFNVLLSAAKRRGIWRWALRLLGKMQEKGLDPGGREWNAVLLACSRAAESSAAVDTFKKMIEQGLKPDVVSYGALLSALEKGRLYDEALRVWEHMRKVGVDPNLHAYTILASIHAGKGDHDKADAVLRDMVSAKIEPTVVTFNAIITACARSGAAFEWFHRMKMHNVEPSEVTYQVLIEALVQDEGHKMFCIHGKFCLPSASGYDTGHGIQEDLLESVWHRGKQSCSHGCCTKTEYGPVLLTRLWGIGVWKIRSQKELDGRFCLVLGEADSGGSFPKADSGESKAKKNWAIVYAQPSEAWRSGCALTSPERAASNGLPTGCTSQRERADPPGSCARLDGVLGDHWDWVLDIPHHTDSDTSSVRCDTQADTPFELLLDLVCFSIGSMLDSRTLSSIFKDRMTQYSTGPSSGTRDTCFNFTGKSNITIPHVALLFNDNVMVELNAKKGCFLFTPSNGSTSNGLPIAQQR</sequence>
<dbReference type="InterPro" id="IPR011990">
    <property type="entry name" value="TPR-like_helical_dom_sf"/>
</dbReference>
<dbReference type="InterPro" id="IPR033443">
    <property type="entry name" value="PROP1-like_PPR_dom"/>
</dbReference>
<dbReference type="PANTHER" id="PTHR47940">
    <property type="entry name" value="OS12G0283900 PROTEIN"/>
    <property type="match status" value="1"/>
</dbReference>
<dbReference type="InterPro" id="IPR053343">
    <property type="entry name" value="PSII_mRNA-binding_protein"/>
</dbReference>
<evidence type="ECO:0000256" key="2">
    <source>
        <dbReference type="ARBA" id="ARBA00022946"/>
    </source>
</evidence>
<evidence type="ECO:0000256" key="1">
    <source>
        <dbReference type="ARBA" id="ARBA00022737"/>
    </source>
</evidence>
<dbReference type="Pfam" id="PF17177">
    <property type="entry name" value="PPR_long"/>
    <property type="match status" value="1"/>
</dbReference>
<keyword evidence="1" id="KW-0677">Repeat</keyword>
<evidence type="ECO:0000259" key="3">
    <source>
        <dbReference type="Pfam" id="PF17177"/>
    </source>
</evidence>
<organism evidence="4">
    <name type="scientific">Aegilops tauschii</name>
    <name type="common">Tausch's goatgrass</name>
    <name type="synonym">Aegilops squarrosa</name>
    <dbReference type="NCBI Taxonomy" id="37682"/>
    <lineage>
        <taxon>Eukaryota</taxon>
        <taxon>Viridiplantae</taxon>
        <taxon>Streptophyta</taxon>
        <taxon>Embryophyta</taxon>
        <taxon>Tracheophyta</taxon>
        <taxon>Spermatophyta</taxon>
        <taxon>Magnoliopsida</taxon>
        <taxon>Liliopsida</taxon>
        <taxon>Poales</taxon>
        <taxon>Poaceae</taxon>
        <taxon>BOP clade</taxon>
        <taxon>Pooideae</taxon>
        <taxon>Triticodae</taxon>
        <taxon>Triticeae</taxon>
        <taxon>Triticinae</taxon>
        <taxon>Aegilops</taxon>
    </lineage>
</organism>
<proteinExistence type="predicted"/>
<keyword evidence="2" id="KW-0809">Transit peptide</keyword>
<accession>N1R3R8</accession>
<reference evidence="4" key="1">
    <citation type="submission" date="2015-06" db="UniProtKB">
        <authorList>
            <consortium name="EnsemblPlants"/>
        </authorList>
    </citation>
    <scope>IDENTIFICATION</scope>
</reference>
<dbReference type="PANTHER" id="PTHR47940:SF1">
    <property type="entry name" value="PROTEIN LOW PHOTOSYNTHETIC EFFICIENCY 1, CHLOROPLASTIC"/>
    <property type="match status" value="1"/>
</dbReference>
<dbReference type="NCBIfam" id="TIGR00756">
    <property type="entry name" value="PPR"/>
    <property type="match status" value="3"/>
</dbReference>